<evidence type="ECO:0000313" key="1">
    <source>
        <dbReference type="EMBL" id="KAF9508695.1"/>
    </source>
</evidence>
<name>A0A9P6ANU5_9AGAM</name>
<proteinExistence type="predicted"/>
<dbReference type="OrthoDB" id="3248986at2759"/>
<evidence type="ECO:0000313" key="2">
    <source>
        <dbReference type="Proteomes" id="UP000886523"/>
    </source>
</evidence>
<organism evidence="1 2">
    <name type="scientific">Hydnum rufescens UP504</name>
    <dbReference type="NCBI Taxonomy" id="1448309"/>
    <lineage>
        <taxon>Eukaryota</taxon>
        <taxon>Fungi</taxon>
        <taxon>Dikarya</taxon>
        <taxon>Basidiomycota</taxon>
        <taxon>Agaricomycotina</taxon>
        <taxon>Agaricomycetes</taxon>
        <taxon>Cantharellales</taxon>
        <taxon>Hydnaceae</taxon>
        <taxon>Hydnum</taxon>
    </lineage>
</organism>
<protein>
    <submittedName>
        <fullName evidence="1">Uncharacterized protein</fullName>
    </submittedName>
</protein>
<dbReference type="Proteomes" id="UP000886523">
    <property type="component" value="Unassembled WGS sequence"/>
</dbReference>
<dbReference type="AlphaFoldDB" id="A0A9P6ANU5"/>
<accession>A0A9P6ANU5</accession>
<sequence>MHWETLRMGLDLMVLMTLRILIGVSNARYRVHYQLELAHLALDDPPDNFDDEIYDDDWPPFQCRMEANPGLPPEPISDSGDDGLGEEDLDIMDDPVFIDNSNVYECKDVLERQQAVQDLDTSPEAFNEAPEIWNAYIHAFVMAYFDHCPHTAINAFLSGQRALFQTMAIRHNCDIVGLEDMALTLPTVERRLGISTAPFVAYYMMCKTCWKRHELQDLYELDSALCMREGCSGILWTSKLLAGGQEKRTPMRLFSYAPIIPALQRILLCPGKYDLMQHWRREGDEVGAAPPISEEMDGVGALPLQGWKDGGQGPQESKTWTFTIYISALFRVTSWGHTHLAGAIYIMICNLPRGIRFLWEETILLATVPGPREPSLEQLNEVIEPFVREMFLLEQGLPFKVHSFQHEQIIHAKLWFNASDLPASRKFVGNASHSKPGHFCSFCNKDSSCLSDASGFDPDSMGVVMEIVGSMAHDPFLAFVHQDESKQTQYAFFSRWATTASARERLFNKNGKQFSALNALPQWGYSCSPVDLMHSAFLGLIPHIFKSLLHGGEWLATVIWPHGVGRIPKDILAGGRIKADQWQNYVAIAPLHLFMAWQENGRIPDHLADQPPPSSSIAQGIDHLEALFHDNHRKFLGLTIWAVTEDFLTLGDIKMDRNYYRHYENILKMQPGQPSSVPKIGPKMSHRMGLVRVTKPGAPMRASPPIRLNQL</sequence>
<reference evidence="1" key="1">
    <citation type="journal article" date="2020" name="Nat. Commun.">
        <title>Large-scale genome sequencing of mycorrhizal fungi provides insights into the early evolution of symbiotic traits.</title>
        <authorList>
            <person name="Miyauchi S."/>
            <person name="Kiss E."/>
            <person name="Kuo A."/>
            <person name="Drula E."/>
            <person name="Kohler A."/>
            <person name="Sanchez-Garcia M."/>
            <person name="Morin E."/>
            <person name="Andreopoulos B."/>
            <person name="Barry K.W."/>
            <person name="Bonito G."/>
            <person name="Buee M."/>
            <person name="Carver A."/>
            <person name="Chen C."/>
            <person name="Cichocki N."/>
            <person name="Clum A."/>
            <person name="Culley D."/>
            <person name="Crous P.W."/>
            <person name="Fauchery L."/>
            <person name="Girlanda M."/>
            <person name="Hayes R.D."/>
            <person name="Keri Z."/>
            <person name="LaButti K."/>
            <person name="Lipzen A."/>
            <person name="Lombard V."/>
            <person name="Magnuson J."/>
            <person name="Maillard F."/>
            <person name="Murat C."/>
            <person name="Nolan M."/>
            <person name="Ohm R.A."/>
            <person name="Pangilinan J."/>
            <person name="Pereira M.F."/>
            <person name="Perotto S."/>
            <person name="Peter M."/>
            <person name="Pfister S."/>
            <person name="Riley R."/>
            <person name="Sitrit Y."/>
            <person name="Stielow J.B."/>
            <person name="Szollosi G."/>
            <person name="Zifcakova L."/>
            <person name="Stursova M."/>
            <person name="Spatafora J.W."/>
            <person name="Tedersoo L."/>
            <person name="Vaario L.M."/>
            <person name="Yamada A."/>
            <person name="Yan M."/>
            <person name="Wang P."/>
            <person name="Xu J."/>
            <person name="Bruns T."/>
            <person name="Baldrian P."/>
            <person name="Vilgalys R."/>
            <person name="Dunand C."/>
            <person name="Henrissat B."/>
            <person name="Grigoriev I.V."/>
            <person name="Hibbett D."/>
            <person name="Nagy L.G."/>
            <person name="Martin F.M."/>
        </authorList>
    </citation>
    <scope>NUCLEOTIDE SEQUENCE</scope>
    <source>
        <strain evidence="1">UP504</strain>
    </source>
</reference>
<keyword evidence="2" id="KW-1185">Reference proteome</keyword>
<dbReference type="EMBL" id="MU129053">
    <property type="protein sequence ID" value="KAF9508695.1"/>
    <property type="molecule type" value="Genomic_DNA"/>
</dbReference>
<comment type="caution">
    <text evidence="1">The sequence shown here is derived from an EMBL/GenBank/DDBJ whole genome shotgun (WGS) entry which is preliminary data.</text>
</comment>
<gene>
    <name evidence="1" type="ORF">BS47DRAFT_1365780</name>
</gene>